<comment type="caution">
    <text evidence="11">The sequence shown here is derived from an EMBL/GenBank/DDBJ whole genome shotgun (WGS) entry which is preliminary data.</text>
</comment>
<reference evidence="11" key="1">
    <citation type="submission" date="2020-05" db="EMBL/GenBank/DDBJ databases">
        <title>Sulfur intermediates as new biogeochemical hubs in an aquatic model microbial ecosystem.</title>
        <authorList>
            <person name="Vigneron A."/>
        </authorList>
    </citation>
    <scope>NUCLEOTIDE SEQUENCE</scope>
    <source>
        <strain evidence="11">Bin.250</strain>
    </source>
</reference>
<comment type="function">
    <text evidence="7">The glycine cleavage system catalyzes the degradation of glycine.</text>
</comment>
<comment type="subunit">
    <text evidence="7">The glycine cleavage system is composed of four proteins: P, T, L and H.</text>
</comment>
<proteinExistence type="inferred from homology"/>
<sequence length="361" mass="39572">MGQRTPIYTLHVDAGAKMVDFGGWDMPIHYGSQLEEHHLVRQDVGICDVSHMTVIDLRGPQAKAYLQYLLANDVARLDVPGKALYSAMLNETGGVLDDLIVYLDGDGYRIVVNCATREKDLAWMNQQASGFDCQLIERPELAILAIQGPNALAKVSAVVSPERVDLISQLKPFVGAWSGEWFIARTGYTGEKGVEIILPGADAQNLWRQLTANGVRPVGLGARDTLRLEAGMNLYGSDMDESVTPLESNMAVTISFEDDREFLGRARLEAQLSEGVERELVGLVLLERGVLRAHHPIFSGAEQVGEITSGAFSPTLEHGIGLARLTTGADNLTVEIRNKRLPVQRVKLPFVRNGKQVYKLA</sequence>
<evidence type="ECO:0000256" key="3">
    <source>
        <dbReference type="ARBA" id="ARBA00022576"/>
    </source>
</evidence>
<dbReference type="FunFam" id="3.30.70.1400:FF:000001">
    <property type="entry name" value="Aminomethyltransferase"/>
    <property type="match status" value="1"/>
</dbReference>
<evidence type="ECO:0000256" key="4">
    <source>
        <dbReference type="ARBA" id="ARBA00022679"/>
    </source>
</evidence>
<dbReference type="Pfam" id="PF08669">
    <property type="entry name" value="GCV_T_C"/>
    <property type="match status" value="1"/>
</dbReference>
<dbReference type="InterPro" id="IPR013977">
    <property type="entry name" value="GcvT_C"/>
</dbReference>
<keyword evidence="3 7" id="KW-0032">Aminotransferase</keyword>
<dbReference type="EC" id="2.1.2.10" evidence="2 7"/>
<keyword evidence="4 7" id="KW-0808">Transferase</keyword>
<dbReference type="SUPFAM" id="SSF103025">
    <property type="entry name" value="Folate-binding domain"/>
    <property type="match status" value="1"/>
</dbReference>
<dbReference type="InterPro" id="IPR022903">
    <property type="entry name" value="GcvT_bac"/>
</dbReference>
<dbReference type="InterPro" id="IPR027266">
    <property type="entry name" value="TrmE/GcvT-like"/>
</dbReference>
<dbReference type="Proteomes" id="UP000754644">
    <property type="component" value="Unassembled WGS sequence"/>
</dbReference>
<evidence type="ECO:0000259" key="9">
    <source>
        <dbReference type="Pfam" id="PF01571"/>
    </source>
</evidence>
<dbReference type="Gene3D" id="4.10.1250.10">
    <property type="entry name" value="Aminomethyltransferase fragment"/>
    <property type="match status" value="1"/>
</dbReference>
<accession>A0A973A9U1</accession>
<dbReference type="HAMAP" id="MF_00259">
    <property type="entry name" value="GcvT"/>
    <property type="match status" value="1"/>
</dbReference>
<dbReference type="Pfam" id="PF01571">
    <property type="entry name" value="GCV_T"/>
    <property type="match status" value="1"/>
</dbReference>
<name>A0A973A9U1_9GAMM</name>
<dbReference type="GO" id="GO:0008483">
    <property type="term" value="F:transaminase activity"/>
    <property type="evidence" value="ECO:0007669"/>
    <property type="project" value="UniProtKB-KW"/>
</dbReference>
<dbReference type="NCBIfam" id="NF001567">
    <property type="entry name" value="PRK00389.1"/>
    <property type="match status" value="1"/>
</dbReference>
<dbReference type="Gene3D" id="3.30.70.1400">
    <property type="entry name" value="Aminomethyltransferase beta-barrel domains"/>
    <property type="match status" value="1"/>
</dbReference>
<evidence type="ECO:0000259" key="10">
    <source>
        <dbReference type="Pfam" id="PF08669"/>
    </source>
</evidence>
<dbReference type="EMBL" id="JABMOJ010000537">
    <property type="protein sequence ID" value="NQV66555.1"/>
    <property type="molecule type" value="Genomic_DNA"/>
</dbReference>
<dbReference type="Gene3D" id="3.30.1360.120">
    <property type="entry name" value="Probable tRNA modification gtpase trme, domain 1"/>
    <property type="match status" value="1"/>
</dbReference>
<evidence type="ECO:0000256" key="5">
    <source>
        <dbReference type="ARBA" id="ARBA00031395"/>
    </source>
</evidence>
<dbReference type="AlphaFoldDB" id="A0A973A9U1"/>
<evidence type="ECO:0000256" key="6">
    <source>
        <dbReference type="ARBA" id="ARBA00047665"/>
    </source>
</evidence>
<dbReference type="GO" id="GO:0004047">
    <property type="term" value="F:aminomethyltransferase activity"/>
    <property type="evidence" value="ECO:0007669"/>
    <property type="project" value="UniProtKB-UniRule"/>
</dbReference>
<evidence type="ECO:0000256" key="2">
    <source>
        <dbReference type="ARBA" id="ARBA00012616"/>
    </source>
</evidence>
<feature type="binding site" evidence="8">
    <location>
        <position position="195"/>
    </location>
    <ligand>
        <name>substrate</name>
    </ligand>
</feature>
<evidence type="ECO:0000256" key="1">
    <source>
        <dbReference type="ARBA" id="ARBA00008609"/>
    </source>
</evidence>
<dbReference type="SUPFAM" id="SSF101790">
    <property type="entry name" value="Aminomethyltransferase beta-barrel domain"/>
    <property type="match status" value="1"/>
</dbReference>
<comment type="similarity">
    <text evidence="1 7">Belongs to the GcvT family.</text>
</comment>
<evidence type="ECO:0000256" key="8">
    <source>
        <dbReference type="PIRSR" id="PIRSR006487-1"/>
    </source>
</evidence>
<feature type="domain" description="Aminomethyltransferase C-terminal" evidence="10">
    <location>
        <begin position="278"/>
        <end position="351"/>
    </location>
</feature>
<feature type="domain" description="GCVT N-terminal" evidence="9">
    <location>
        <begin position="8"/>
        <end position="257"/>
    </location>
</feature>
<dbReference type="NCBIfam" id="TIGR00528">
    <property type="entry name" value="gcvT"/>
    <property type="match status" value="1"/>
</dbReference>
<dbReference type="GO" id="GO:0005960">
    <property type="term" value="C:glycine cleavage complex"/>
    <property type="evidence" value="ECO:0007669"/>
    <property type="project" value="InterPro"/>
</dbReference>
<comment type="catalytic activity">
    <reaction evidence="6 7">
        <text>N(6)-[(R)-S(8)-aminomethyldihydrolipoyl]-L-lysyl-[protein] + (6S)-5,6,7,8-tetrahydrofolate = N(6)-[(R)-dihydrolipoyl]-L-lysyl-[protein] + (6R)-5,10-methylene-5,6,7,8-tetrahydrofolate + NH4(+)</text>
        <dbReference type="Rhea" id="RHEA:16945"/>
        <dbReference type="Rhea" id="RHEA-COMP:10475"/>
        <dbReference type="Rhea" id="RHEA-COMP:10492"/>
        <dbReference type="ChEBI" id="CHEBI:15636"/>
        <dbReference type="ChEBI" id="CHEBI:28938"/>
        <dbReference type="ChEBI" id="CHEBI:57453"/>
        <dbReference type="ChEBI" id="CHEBI:83100"/>
        <dbReference type="ChEBI" id="CHEBI:83143"/>
        <dbReference type="EC" id="2.1.2.10"/>
    </reaction>
</comment>
<dbReference type="InterPro" id="IPR006223">
    <property type="entry name" value="GcvT"/>
</dbReference>
<dbReference type="InterPro" id="IPR029043">
    <property type="entry name" value="GcvT/YgfZ_C"/>
</dbReference>
<protein>
    <recommendedName>
        <fullName evidence="2 7">Aminomethyltransferase</fullName>
        <ecNumber evidence="2 7">2.1.2.10</ecNumber>
    </recommendedName>
    <alternativeName>
        <fullName evidence="5 7">Glycine cleavage system T protein</fullName>
    </alternativeName>
</protein>
<organism evidence="11 12">
    <name type="scientific">SAR86 cluster bacterium</name>
    <dbReference type="NCBI Taxonomy" id="2030880"/>
    <lineage>
        <taxon>Bacteria</taxon>
        <taxon>Pseudomonadati</taxon>
        <taxon>Pseudomonadota</taxon>
        <taxon>Gammaproteobacteria</taxon>
        <taxon>SAR86 cluster</taxon>
    </lineage>
</organism>
<dbReference type="InterPro" id="IPR028896">
    <property type="entry name" value="GcvT/YgfZ/DmdA"/>
</dbReference>
<dbReference type="GO" id="GO:0005829">
    <property type="term" value="C:cytosol"/>
    <property type="evidence" value="ECO:0007669"/>
    <property type="project" value="TreeGrafter"/>
</dbReference>
<dbReference type="PANTHER" id="PTHR43757">
    <property type="entry name" value="AMINOMETHYLTRANSFERASE"/>
    <property type="match status" value="1"/>
</dbReference>
<evidence type="ECO:0000256" key="7">
    <source>
        <dbReference type="HAMAP-Rule" id="MF_00259"/>
    </source>
</evidence>
<dbReference type="GO" id="GO:0019464">
    <property type="term" value="P:glycine decarboxylation via glycine cleavage system"/>
    <property type="evidence" value="ECO:0007669"/>
    <property type="project" value="UniProtKB-UniRule"/>
</dbReference>
<evidence type="ECO:0000313" key="12">
    <source>
        <dbReference type="Proteomes" id="UP000754644"/>
    </source>
</evidence>
<dbReference type="PANTHER" id="PTHR43757:SF2">
    <property type="entry name" value="AMINOMETHYLTRANSFERASE, MITOCHONDRIAL"/>
    <property type="match status" value="1"/>
</dbReference>
<dbReference type="Gene3D" id="2.40.30.110">
    <property type="entry name" value="Aminomethyltransferase beta-barrel domains"/>
    <property type="match status" value="1"/>
</dbReference>
<evidence type="ECO:0000313" key="11">
    <source>
        <dbReference type="EMBL" id="NQV66555.1"/>
    </source>
</evidence>
<dbReference type="FunFam" id="4.10.1250.10:FF:000001">
    <property type="entry name" value="Aminomethyltransferase"/>
    <property type="match status" value="1"/>
</dbReference>
<gene>
    <name evidence="7 11" type="primary">gcvT</name>
    <name evidence="11" type="ORF">HQ497_14435</name>
</gene>
<dbReference type="InterPro" id="IPR006222">
    <property type="entry name" value="GCVT_N"/>
</dbReference>
<dbReference type="PIRSF" id="PIRSF006487">
    <property type="entry name" value="GcvT"/>
    <property type="match status" value="1"/>
</dbReference>